<evidence type="ECO:0000313" key="10">
    <source>
        <dbReference type="Proteomes" id="UP000182589"/>
    </source>
</evidence>
<dbReference type="Proteomes" id="UP000182589">
    <property type="component" value="Unassembled WGS sequence"/>
</dbReference>
<accession>A0A1H2SFX9</accession>
<gene>
    <name evidence="9" type="ORF">SAMN04489725_10447</name>
</gene>
<evidence type="ECO:0000256" key="4">
    <source>
        <dbReference type="ARBA" id="ARBA00022795"/>
    </source>
</evidence>
<dbReference type="EMBL" id="FNOJ01000004">
    <property type="protein sequence ID" value="SDW30502.1"/>
    <property type="molecule type" value="Genomic_DNA"/>
</dbReference>
<name>A0A1H2SFX9_9BACL</name>
<evidence type="ECO:0000259" key="8">
    <source>
        <dbReference type="Pfam" id="PF02108"/>
    </source>
</evidence>
<dbReference type="InterPro" id="IPR018035">
    <property type="entry name" value="Flagellar_FliH/T3SS_HrpE"/>
</dbReference>
<keyword evidence="5" id="KW-0653">Protein transport</keyword>
<evidence type="ECO:0000256" key="5">
    <source>
        <dbReference type="ARBA" id="ARBA00022927"/>
    </source>
</evidence>
<dbReference type="PANTHER" id="PTHR34982">
    <property type="entry name" value="YOP PROTEINS TRANSLOCATION PROTEIN L"/>
    <property type="match status" value="1"/>
</dbReference>
<dbReference type="PANTHER" id="PTHR34982:SF1">
    <property type="entry name" value="FLAGELLAR ASSEMBLY PROTEIN FLIH"/>
    <property type="match status" value="1"/>
</dbReference>
<keyword evidence="6" id="KW-1006">Bacterial flagellum protein export</keyword>
<comment type="function">
    <text evidence="1">Needed for flagellar regrowth and assembly.</text>
</comment>
<evidence type="ECO:0000256" key="2">
    <source>
        <dbReference type="ARBA" id="ARBA00006602"/>
    </source>
</evidence>
<keyword evidence="9" id="KW-0969">Cilium</keyword>
<evidence type="ECO:0000256" key="1">
    <source>
        <dbReference type="ARBA" id="ARBA00003041"/>
    </source>
</evidence>
<proteinExistence type="inferred from homology"/>
<keyword evidence="7" id="KW-0175">Coiled coil</keyword>
<dbReference type="AlphaFoldDB" id="A0A1H2SFX9"/>
<organism evidence="9 10">
    <name type="scientific">Alicyclobacillus hesperidum</name>
    <dbReference type="NCBI Taxonomy" id="89784"/>
    <lineage>
        <taxon>Bacteria</taxon>
        <taxon>Bacillati</taxon>
        <taxon>Bacillota</taxon>
        <taxon>Bacilli</taxon>
        <taxon>Bacillales</taxon>
        <taxon>Alicyclobacillaceae</taxon>
        <taxon>Alicyclobacillus</taxon>
    </lineage>
</organism>
<evidence type="ECO:0000256" key="6">
    <source>
        <dbReference type="ARBA" id="ARBA00023225"/>
    </source>
</evidence>
<evidence type="ECO:0000313" key="9">
    <source>
        <dbReference type="EMBL" id="SDW30502.1"/>
    </source>
</evidence>
<dbReference type="Pfam" id="PF02108">
    <property type="entry name" value="FliH"/>
    <property type="match status" value="1"/>
</dbReference>
<keyword evidence="4" id="KW-1005">Bacterial flagellum biogenesis</keyword>
<feature type="domain" description="Flagellar assembly protein FliH/Type III secretion system HrpE" evidence="8">
    <location>
        <begin position="127"/>
        <end position="254"/>
    </location>
</feature>
<comment type="similarity">
    <text evidence="2">Belongs to the FliH family.</text>
</comment>
<keyword evidence="3" id="KW-0813">Transport</keyword>
<feature type="coiled-coil region" evidence="7">
    <location>
        <begin position="73"/>
        <end position="100"/>
    </location>
</feature>
<keyword evidence="10" id="KW-1185">Reference proteome</keyword>
<dbReference type="GO" id="GO:0015031">
    <property type="term" value="P:protein transport"/>
    <property type="evidence" value="ECO:0007669"/>
    <property type="project" value="UniProtKB-KW"/>
</dbReference>
<dbReference type="GO" id="GO:0005829">
    <property type="term" value="C:cytosol"/>
    <property type="evidence" value="ECO:0007669"/>
    <property type="project" value="TreeGrafter"/>
</dbReference>
<dbReference type="GO" id="GO:0044781">
    <property type="term" value="P:bacterial-type flagellum organization"/>
    <property type="evidence" value="ECO:0007669"/>
    <property type="project" value="UniProtKB-KW"/>
</dbReference>
<keyword evidence="9" id="KW-0282">Flagellum</keyword>
<sequence length="275" mass="30437">MSSRVAGGTISLSNVVKHAQIVPHVDQIEIPDIPVRRPASGEVEMSVRTPDLEEEAVQRLRQIAIEQGERERALMLQRAIVEAQEIVARAREEARASAEQVRQQAYAEGMQQGLAAAASELASWKQAEYDKLEALAKDMQDDWQRRMMAQKHALSQFAISVVKALLGRELLLAPVAIDELVDGMLQQVIQATSVCVRVHPDDYQAACDAEPKWSLRGMGKWAVQVIPDPSMNPGDCDIWADSVHLDGRMQVRLGELTDWLAKLAEEGDARDVDSA</sequence>
<reference evidence="10" key="1">
    <citation type="submission" date="2016-10" db="EMBL/GenBank/DDBJ databases">
        <authorList>
            <person name="Varghese N."/>
        </authorList>
    </citation>
    <scope>NUCLEOTIDE SEQUENCE [LARGE SCALE GENOMIC DNA]</scope>
    <source>
        <strain evidence="10">DSM 12489</strain>
    </source>
</reference>
<dbReference type="STRING" id="89784.SAMN04489725_10447"/>
<protein>
    <submittedName>
        <fullName evidence="9">Flagellar assembly protein FliH</fullName>
    </submittedName>
</protein>
<evidence type="ECO:0000256" key="3">
    <source>
        <dbReference type="ARBA" id="ARBA00022448"/>
    </source>
</evidence>
<evidence type="ECO:0000256" key="7">
    <source>
        <dbReference type="SAM" id="Coils"/>
    </source>
</evidence>
<keyword evidence="9" id="KW-0966">Cell projection</keyword>
<dbReference type="InterPro" id="IPR051472">
    <property type="entry name" value="T3SS_Stator/FliH"/>
</dbReference>